<dbReference type="HOGENOM" id="CLU_064034_0_0_0"/>
<keyword evidence="3" id="KW-1185">Reference proteome</keyword>
<reference evidence="2" key="1">
    <citation type="journal article" date="2015" name="PeerJ">
        <title>First genomic representation of candidate bacterial phylum KSB3 points to enhanced environmental sensing as a trigger of wastewater bulking.</title>
        <authorList>
            <person name="Sekiguchi Y."/>
            <person name="Ohashi A."/>
            <person name="Parks D.H."/>
            <person name="Yamauchi T."/>
            <person name="Tyson G.W."/>
            <person name="Hugenholtz P."/>
        </authorList>
    </citation>
    <scope>NUCLEOTIDE SEQUENCE [LARGE SCALE GENOMIC DNA]</scope>
</reference>
<dbReference type="Pfam" id="PF03417">
    <property type="entry name" value="AAT"/>
    <property type="match status" value="1"/>
</dbReference>
<dbReference type="InterPro" id="IPR047794">
    <property type="entry name" value="C45_proenzyme-like"/>
</dbReference>
<accession>A0A0S6VZS3</accession>
<dbReference type="NCBIfam" id="NF040521">
    <property type="entry name" value="C45_proenzyme"/>
    <property type="match status" value="1"/>
</dbReference>
<dbReference type="Proteomes" id="UP000030700">
    <property type="component" value="Unassembled WGS sequence"/>
</dbReference>
<gene>
    <name evidence="2" type="ORF">U14_03976</name>
</gene>
<dbReference type="SUPFAM" id="SSF56235">
    <property type="entry name" value="N-terminal nucleophile aminohydrolases (Ntn hydrolases)"/>
    <property type="match status" value="1"/>
</dbReference>
<dbReference type="GO" id="GO:0016787">
    <property type="term" value="F:hydrolase activity"/>
    <property type="evidence" value="ECO:0007669"/>
    <property type="project" value="UniProtKB-KW"/>
</dbReference>
<name>A0A0S6VZS3_9BACT</name>
<organism evidence="2">
    <name type="scientific">Candidatus Moduliflexus flocculans</name>
    <dbReference type="NCBI Taxonomy" id="1499966"/>
    <lineage>
        <taxon>Bacteria</taxon>
        <taxon>Candidatus Moduliflexota</taxon>
        <taxon>Candidatus Moduliflexia</taxon>
        <taxon>Candidatus Moduliflexales</taxon>
        <taxon>Candidatus Moduliflexaceae</taxon>
    </lineage>
</organism>
<evidence type="ECO:0000313" key="2">
    <source>
        <dbReference type="EMBL" id="GAK52720.1"/>
    </source>
</evidence>
<dbReference type="EMBL" id="DF820459">
    <property type="protein sequence ID" value="GAK52720.1"/>
    <property type="molecule type" value="Genomic_DNA"/>
</dbReference>
<dbReference type="PANTHER" id="PTHR34180">
    <property type="entry name" value="PEPTIDASE C45"/>
    <property type="match status" value="1"/>
</dbReference>
<dbReference type="PANTHER" id="PTHR34180:SF1">
    <property type="entry name" value="BETA-ALANYL-DOPAMINE_CARCININE HYDROLASE"/>
    <property type="match status" value="1"/>
</dbReference>
<keyword evidence="2" id="KW-0378">Hydrolase</keyword>
<dbReference type="STRING" id="1499966.U14_03976"/>
<dbReference type="AlphaFoldDB" id="A0A0S6VZS3"/>
<sequence length="393" mass="43603">MTAKASFCTPEQLNNTMTQQSKQTKFIHAVFEGSAYEVGRMQGEIIKQIPPLKHWMCSQAEHAPTGDVAAVMKQCERFCPGLNDELQGCADALGVPVAQIVYYLESFLRVTHCSHFAALPSITANQHLLIGRNYDFNDEMDDMTIFTTRITGKAAHVGTSSLWFGRNDGINEHGFAVTMSAGSIPVGRFPGMTPPIQDGFMFWALVRTLLDQCKTVDDALKLIDDFPCCGNPILILADRQGTEAVVETWGGNHAVKQINAASAEQFLCATNHFTLPEILQFAPHQMRHSKTRYETITKRLRQAAPNITPDTMRSLLSDVYPAGLCAHYYEEYFGTLHSMILDVTTGMAEVCFGSPHVNAWHSFDPVHPAAPGEFAVTLPIEHPTPDFWERLPL</sequence>
<protein>
    <submittedName>
        <fullName evidence="2">Choloylglycine hydrolase</fullName>
    </submittedName>
</protein>
<dbReference type="InterPro" id="IPR029055">
    <property type="entry name" value="Ntn_hydrolases_N"/>
</dbReference>
<feature type="domain" description="Peptidase C45 hydrolase" evidence="1">
    <location>
        <begin position="126"/>
        <end position="355"/>
    </location>
</feature>
<dbReference type="Gene3D" id="3.60.60.10">
    <property type="entry name" value="Penicillin V Acylase, Chain A"/>
    <property type="match status" value="1"/>
</dbReference>
<proteinExistence type="predicted"/>
<evidence type="ECO:0000313" key="3">
    <source>
        <dbReference type="Proteomes" id="UP000030700"/>
    </source>
</evidence>
<dbReference type="InterPro" id="IPR005079">
    <property type="entry name" value="Peptidase_C45_hydrolase"/>
</dbReference>
<dbReference type="InterPro" id="IPR047801">
    <property type="entry name" value="Peptidase_C45"/>
</dbReference>
<evidence type="ECO:0000259" key="1">
    <source>
        <dbReference type="Pfam" id="PF03417"/>
    </source>
</evidence>